<dbReference type="GeneID" id="17260627"/>
<dbReference type="SUPFAM" id="SSF54001">
    <property type="entry name" value="Cysteine proteinases"/>
    <property type="match status" value="1"/>
</dbReference>
<evidence type="ECO:0000313" key="4">
    <source>
        <dbReference type="Proteomes" id="UP000013827"/>
    </source>
</evidence>
<organism evidence="3 4">
    <name type="scientific">Emiliania huxleyi (strain CCMP1516)</name>
    <dbReference type="NCBI Taxonomy" id="280463"/>
    <lineage>
        <taxon>Eukaryota</taxon>
        <taxon>Haptista</taxon>
        <taxon>Haptophyta</taxon>
        <taxon>Prymnesiophyceae</taxon>
        <taxon>Isochrysidales</taxon>
        <taxon>Noelaerhabdaceae</taxon>
        <taxon>Emiliania</taxon>
    </lineage>
</organism>
<dbReference type="STRING" id="2903.R1DJ47"/>
<feature type="compositionally biased region" description="Basic and acidic residues" evidence="1">
    <location>
        <begin position="23"/>
        <end position="40"/>
    </location>
</feature>
<feature type="domain" description="OTU" evidence="2">
    <location>
        <begin position="82"/>
        <end position="210"/>
    </location>
</feature>
<reference evidence="3" key="2">
    <citation type="submission" date="2024-10" db="UniProtKB">
        <authorList>
            <consortium name="EnsemblProtists"/>
        </authorList>
    </citation>
    <scope>IDENTIFICATION</scope>
</reference>
<name>A0A0D3ITA0_EMIH1</name>
<feature type="compositionally biased region" description="Low complexity" evidence="1">
    <location>
        <begin position="9"/>
        <end position="19"/>
    </location>
</feature>
<feature type="region of interest" description="Disordered" evidence="1">
    <location>
        <begin position="1"/>
        <end position="40"/>
    </location>
</feature>
<keyword evidence="4" id="KW-1185">Reference proteome</keyword>
<dbReference type="RefSeq" id="XP_005766914.1">
    <property type="nucleotide sequence ID" value="XM_005766857.1"/>
</dbReference>
<dbReference type="CDD" id="cd22748">
    <property type="entry name" value="OTU_OTUD6-like"/>
    <property type="match status" value="1"/>
</dbReference>
<evidence type="ECO:0000259" key="2">
    <source>
        <dbReference type="PROSITE" id="PS50802"/>
    </source>
</evidence>
<dbReference type="AlphaFoldDB" id="A0A0D3ITA0"/>
<dbReference type="EnsemblProtists" id="EOD14485">
    <property type="protein sequence ID" value="EOD14485"/>
    <property type="gene ID" value="EMIHUDRAFT_448085"/>
</dbReference>
<dbReference type="PaxDb" id="2903-EOD14485"/>
<dbReference type="HOGENOM" id="CLU_1306857_0_0_1"/>
<dbReference type="InterPro" id="IPR003323">
    <property type="entry name" value="OTU_dom"/>
</dbReference>
<dbReference type="Gene3D" id="3.90.70.80">
    <property type="match status" value="1"/>
</dbReference>
<dbReference type="KEGG" id="ehx:EMIHUDRAFT_448085"/>
<evidence type="ECO:0000313" key="3">
    <source>
        <dbReference type="EnsemblProtists" id="EOD14485"/>
    </source>
</evidence>
<evidence type="ECO:0000256" key="1">
    <source>
        <dbReference type="SAM" id="MobiDB-lite"/>
    </source>
</evidence>
<accession>A0A0D3ITA0</accession>
<dbReference type="Proteomes" id="UP000013827">
    <property type="component" value="Unassembled WGS sequence"/>
</dbReference>
<sequence length="211" mass="22582">MSDGGDGPDLSIFDFGSGSDSDDLLKAHRQEEQRLRTEAKEKKFALPKADRIGRAAADEELDAALAAMRERQAAEVAAAGGDAAADGIAQMHCLYRSIAHQLAAGDEALAAEYIRSHADDFLPFLLAAHDFSDGLLESYCSQVELSSEWGGQLEITAIAHASRRCIAVHSADAPVLLTGAEYEGNGPGLKLAYHRHYYGLGEHYNALVPAD</sequence>
<dbReference type="eggNOG" id="KOG2606">
    <property type="taxonomic scope" value="Eukaryota"/>
</dbReference>
<dbReference type="GO" id="GO:0004843">
    <property type="term" value="F:cysteine-type deubiquitinase activity"/>
    <property type="evidence" value="ECO:0007669"/>
    <property type="project" value="TreeGrafter"/>
</dbReference>
<dbReference type="GO" id="GO:0016579">
    <property type="term" value="P:protein deubiquitination"/>
    <property type="evidence" value="ECO:0007669"/>
    <property type="project" value="TreeGrafter"/>
</dbReference>
<protein>
    <recommendedName>
        <fullName evidence="2">OTU domain-containing protein</fullName>
    </recommendedName>
</protein>
<dbReference type="InterPro" id="IPR050704">
    <property type="entry name" value="Peptidase_C85-like"/>
</dbReference>
<proteinExistence type="predicted"/>
<dbReference type="InterPro" id="IPR038765">
    <property type="entry name" value="Papain-like_cys_pep_sf"/>
</dbReference>
<dbReference type="Pfam" id="PF02338">
    <property type="entry name" value="OTU"/>
    <property type="match status" value="1"/>
</dbReference>
<dbReference type="PROSITE" id="PS50802">
    <property type="entry name" value="OTU"/>
    <property type="match status" value="1"/>
</dbReference>
<dbReference type="PANTHER" id="PTHR12419">
    <property type="entry name" value="OTU DOMAIN CONTAINING PROTEIN"/>
    <property type="match status" value="1"/>
</dbReference>
<reference evidence="4" key="1">
    <citation type="journal article" date="2013" name="Nature">
        <title>Pan genome of the phytoplankton Emiliania underpins its global distribution.</title>
        <authorList>
            <person name="Read B.A."/>
            <person name="Kegel J."/>
            <person name="Klute M.J."/>
            <person name="Kuo A."/>
            <person name="Lefebvre S.C."/>
            <person name="Maumus F."/>
            <person name="Mayer C."/>
            <person name="Miller J."/>
            <person name="Monier A."/>
            <person name="Salamov A."/>
            <person name="Young J."/>
            <person name="Aguilar M."/>
            <person name="Claverie J.M."/>
            <person name="Frickenhaus S."/>
            <person name="Gonzalez K."/>
            <person name="Herman E.K."/>
            <person name="Lin Y.C."/>
            <person name="Napier J."/>
            <person name="Ogata H."/>
            <person name="Sarno A.F."/>
            <person name="Shmutz J."/>
            <person name="Schroeder D."/>
            <person name="de Vargas C."/>
            <person name="Verret F."/>
            <person name="von Dassow P."/>
            <person name="Valentin K."/>
            <person name="Van de Peer Y."/>
            <person name="Wheeler G."/>
            <person name="Dacks J.B."/>
            <person name="Delwiche C.F."/>
            <person name="Dyhrman S.T."/>
            <person name="Glockner G."/>
            <person name="John U."/>
            <person name="Richards T."/>
            <person name="Worden A.Z."/>
            <person name="Zhang X."/>
            <person name="Grigoriev I.V."/>
            <person name="Allen A.E."/>
            <person name="Bidle K."/>
            <person name="Borodovsky M."/>
            <person name="Bowler C."/>
            <person name="Brownlee C."/>
            <person name="Cock J.M."/>
            <person name="Elias M."/>
            <person name="Gladyshev V.N."/>
            <person name="Groth M."/>
            <person name="Guda C."/>
            <person name="Hadaegh A."/>
            <person name="Iglesias-Rodriguez M.D."/>
            <person name="Jenkins J."/>
            <person name="Jones B.M."/>
            <person name="Lawson T."/>
            <person name="Leese F."/>
            <person name="Lindquist E."/>
            <person name="Lobanov A."/>
            <person name="Lomsadze A."/>
            <person name="Malik S.B."/>
            <person name="Marsh M.E."/>
            <person name="Mackinder L."/>
            <person name="Mock T."/>
            <person name="Mueller-Roeber B."/>
            <person name="Pagarete A."/>
            <person name="Parker M."/>
            <person name="Probert I."/>
            <person name="Quesneville H."/>
            <person name="Raines C."/>
            <person name="Rensing S.A."/>
            <person name="Riano-Pachon D.M."/>
            <person name="Richier S."/>
            <person name="Rokitta S."/>
            <person name="Shiraiwa Y."/>
            <person name="Soanes D.M."/>
            <person name="van der Giezen M."/>
            <person name="Wahlund T.M."/>
            <person name="Williams B."/>
            <person name="Wilson W."/>
            <person name="Wolfe G."/>
            <person name="Wurch L.L."/>
        </authorList>
    </citation>
    <scope>NUCLEOTIDE SEQUENCE</scope>
</reference>
<dbReference type="PANTHER" id="PTHR12419:SF10">
    <property type="entry name" value="DEUBIQUITINASE OTUD6B"/>
    <property type="match status" value="1"/>
</dbReference>